<organism evidence="3 4">
    <name type="scientific">Fluviicola taffensis (strain DSM 16823 / NCIMB 13979 / RW262)</name>
    <dbReference type="NCBI Taxonomy" id="755732"/>
    <lineage>
        <taxon>Bacteria</taxon>
        <taxon>Pseudomonadati</taxon>
        <taxon>Bacteroidota</taxon>
        <taxon>Flavobacteriia</taxon>
        <taxon>Flavobacteriales</taxon>
        <taxon>Crocinitomicaceae</taxon>
        <taxon>Fluviicola</taxon>
    </lineage>
</organism>
<dbReference type="AlphaFoldDB" id="F2IAD9"/>
<dbReference type="STRING" id="755732.Fluta_0064"/>
<dbReference type="Pfam" id="PF13749">
    <property type="entry name" value="HATPase_c_4"/>
    <property type="match status" value="1"/>
</dbReference>
<gene>
    <name evidence="3" type="ordered locus">Fluta_0064</name>
</gene>
<dbReference type="OrthoDB" id="9807907at2"/>
<evidence type="ECO:0000259" key="1">
    <source>
        <dbReference type="Pfam" id="PF04326"/>
    </source>
</evidence>
<dbReference type="InterPro" id="IPR038475">
    <property type="entry name" value="RecG_C_sf"/>
</dbReference>
<dbReference type="EMBL" id="CP002542">
    <property type="protein sequence ID" value="AEA42074.1"/>
    <property type="molecule type" value="Genomic_DNA"/>
</dbReference>
<evidence type="ECO:0000313" key="4">
    <source>
        <dbReference type="Proteomes" id="UP000007463"/>
    </source>
</evidence>
<feature type="domain" description="Schlafen AlbA-2" evidence="1">
    <location>
        <begin position="14"/>
        <end position="119"/>
    </location>
</feature>
<dbReference type="Pfam" id="PF04326">
    <property type="entry name" value="SLFN_AlbA_2"/>
    <property type="match status" value="1"/>
</dbReference>
<dbReference type="eggNOG" id="COG2865">
    <property type="taxonomic scope" value="Bacteria"/>
</dbReference>
<keyword evidence="4" id="KW-1185">Reference proteome</keyword>
<dbReference type="Gene3D" id="3.30.565.60">
    <property type="match status" value="1"/>
</dbReference>
<dbReference type="PANTHER" id="PTHR30595">
    <property type="entry name" value="GLPR-RELATED TRANSCRIPTIONAL REPRESSOR"/>
    <property type="match status" value="1"/>
</dbReference>
<dbReference type="RefSeq" id="WP_013684848.1">
    <property type="nucleotide sequence ID" value="NC_015321.1"/>
</dbReference>
<feature type="domain" description="Filamentation induced by cAMP protein Fic-like C-terminal" evidence="2">
    <location>
        <begin position="399"/>
        <end position="455"/>
    </location>
</feature>
<protein>
    <submittedName>
        <fullName evidence="3">Putative transcriptional regulator</fullName>
    </submittedName>
</protein>
<dbReference type="InterPro" id="IPR049514">
    <property type="entry name" value="Fic-like_C"/>
</dbReference>
<proteinExistence type="predicted"/>
<evidence type="ECO:0000259" key="2">
    <source>
        <dbReference type="Pfam" id="PF21247"/>
    </source>
</evidence>
<dbReference type="KEGG" id="fte:Fluta_0064"/>
<dbReference type="InterPro" id="IPR038461">
    <property type="entry name" value="Schlafen_AlbA_2_dom_sf"/>
</dbReference>
<dbReference type="Pfam" id="PF21247">
    <property type="entry name" value="Fic-like_C"/>
    <property type="match status" value="1"/>
</dbReference>
<reference evidence="3 4" key="1">
    <citation type="journal article" date="2011" name="Stand. Genomic Sci.">
        <title>Complete genome sequence of the gliding freshwater bacterium Fluviicola taffensis type strain (RW262).</title>
        <authorList>
            <person name="Woyke T."/>
            <person name="Chertkov O."/>
            <person name="Lapidus A."/>
            <person name="Nolan M."/>
            <person name="Lucas S."/>
            <person name="Del Rio T.G."/>
            <person name="Tice H."/>
            <person name="Cheng J.F."/>
            <person name="Tapia R."/>
            <person name="Han C."/>
            <person name="Goodwin L."/>
            <person name="Pitluck S."/>
            <person name="Liolios K."/>
            <person name="Pagani I."/>
            <person name="Ivanova N."/>
            <person name="Huntemann M."/>
            <person name="Mavromatis K."/>
            <person name="Mikhailova N."/>
            <person name="Pati A."/>
            <person name="Chen A."/>
            <person name="Palaniappan K."/>
            <person name="Land M."/>
            <person name="Hauser L."/>
            <person name="Brambilla E.M."/>
            <person name="Rohde M."/>
            <person name="Mwirichia R."/>
            <person name="Sikorski J."/>
            <person name="Tindall B.J."/>
            <person name="Goker M."/>
            <person name="Bristow J."/>
            <person name="Eisen J.A."/>
            <person name="Markowitz V."/>
            <person name="Hugenholtz P."/>
            <person name="Klenk H.P."/>
            <person name="Kyrpides N.C."/>
        </authorList>
    </citation>
    <scope>NUCLEOTIDE SEQUENCE [LARGE SCALE GENOMIC DNA]</scope>
    <source>
        <strain evidence="4">DSM 16823 / RW262 / RW262</strain>
    </source>
</reference>
<dbReference type="PANTHER" id="PTHR30595:SF6">
    <property type="entry name" value="SCHLAFEN ALBA-2 DOMAIN-CONTAINING PROTEIN"/>
    <property type="match status" value="1"/>
</dbReference>
<accession>F2IAD9</accession>
<dbReference type="HOGENOM" id="CLU_024970_3_0_10"/>
<dbReference type="InterPro" id="IPR007421">
    <property type="entry name" value="Schlafen_AlbA_2_dom"/>
</dbReference>
<dbReference type="Proteomes" id="UP000007463">
    <property type="component" value="Chromosome"/>
</dbReference>
<dbReference type="Gene3D" id="3.30.950.30">
    <property type="entry name" value="Schlafen, AAA domain"/>
    <property type="match status" value="1"/>
</dbReference>
<evidence type="ECO:0000313" key="3">
    <source>
        <dbReference type="EMBL" id="AEA42074.1"/>
    </source>
</evidence>
<name>F2IAD9_FLUTR</name>
<sequence length="470" mass="53626">MNKLELHALISQGEGFHIEFKESVNSSLAKEFVAFANAKGGIVLVGVDDDGNIKNKALDNTTRSSIQDVARDCDPAIDILIEAIEDESNVLVVRVKEGLNKPYRCTNGFYMREGASSNKRTTHEIYEMFKDAERFSFDDALCVKADFQEWFEPKTLKRFFAEAKKEQILSDEDTLHNLGVLEFIDGKPVLNNAGVLFFTKEPQRFIRQSLIQCVRYKGVIKLDIEDQKDMDSDVITNIDEIFAFLRRSLDVAFKFESGKLTRTEVWEIPHSALKEAIINAIAHRDYINKGTHIQVEVFDDRVSITNFGGLAKGLSRDELGKRSAHRNPNIVDLFHRSNFIEKLGTGLLRIDSELEKAGLPKAEFEINDHWFSIVFKRQSKSGIIEENRSFYDSENLGEKILKYCSEKPRSRAEIFQFIGIANNTANTSRQIIPLINGGLLQMTEPDKPRSRNQMYFTTEIGKNKLMYNIN</sequence>
<reference evidence="4" key="2">
    <citation type="submission" date="2011-02" db="EMBL/GenBank/DDBJ databases">
        <title>The complete genome of Fluviicola taffensis DSM 16823.</title>
        <authorList>
            <consortium name="US DOE Joint Genome Institute (JGI-PGF)"/>
            <person name="Lucas S."/>
            <person name="Copeland A."/>
            <person name="Lapidus A."/>
            <person name="Bruce D."/>
            <person name="Goodwin L."/>
            <person name="Pitluck S."/>
            <person name="Kyrpides N."/>
            <person name="Mavromatis K."/>
            <person name="Ivanova N."/>
            <person name="Mikhailova N."/>
            <person name="Pagani I."/>
            <person name="Chertkov O."/>
            <person name="Detter J.C."/>
            <person name="Han C."/>
            <person name="Tapia R."/>
            <person name="Land M."/>
            <person name="Hauser L."/>
            <person name="Markowitz V."/>
            <person name="Cheng J.-F."/>
            <person name="Hugenholtz P."/>
            <person name="Woyke T."/>
            <person name="Wu D."/>
            <person name="Tindall B."/>
            <person name="Pomrenke H.G."/>
            <person name="Brambilla E."/>
            <person name="Klenk H.-P."/>
            <person name="Eisen J.A."/>
        </authorList>
    </citation>
    <scope>NUCLEOTIDE SEQUENCE [LARGE SCALE GENOMIC DNA]</scope>
    <source>
        <strain evidence="4">DSM 16823 / RW262 / RW262</strain>
    </source>
</reference>